<dbReference type="Proteomes" id="UP000887566">
    <property type="component" value="Unplaced"/>
</dbReference>
<dbReference type="InterPro" id="IPR011992">
    <property type="entry name" value="EF-hand-dom_pair"/>
</dbReference>
<proteinExistence type="predicted"/>
<keyword evidence="5" id="KW-1185">Reference proteome</keyword>
<sequence>MVNGCDTENVPNQEEFALTDKNKDGQVTLIELHKAIRAYDPAGIDFSNDGVIEWFKDLDTDKNGKITLFEYLLTLKRQAKQKNQERNMIAMRFRRYFDEADTNGNQKLSLAEAAAFATKYRFSEKKLLDAFNLSDKNKDKQLQFDEFVISFPAV</sequence>
<evidence type="ECO:0000259" key="4">
    <source>
        <dbReference type="PROSITE" id="PS50222"/>
    </source>
</evidence>
<keyword evidence="1" id="KW-0479">Metal-binding</keyword>
<evidence type="ECO:0000256" key="3">
    <source>
        <dbReference type="ARBA" id="ARBA00022837"/>
    </source>
</evidence>
<dbReference type="Gene3D" id="1.10.238.10">
    <property type="entry name" value="EF-hand"/>
    <property type="match status" value="2"/>
</dbReference>
<dbReference type="InterPro" id="IPR018247">
    <property type="entry name" value="EF_Hand_1_Ca_BS"/>
</dbReference>
<name>A0A914VFH4_9BILA</name>
<evidence type="ECO:0000256" key="2">
    <source>
        <dbReference type="ARBA" id="ARBA00022737"/>
    </source>
</evidence>
<protein>
    <submittedName>
        <fullName evidence="6">EF-hand domain-containing protein</fullName>
    </submittedName>
</protein>
<keyword evidence="2" id="KW-0677">Repeat</keyword>
<feature type="domain" description="EF-hand" evidence="4">
    <location>
        <begin position="16"/>
        <end position="42"/>
    </location>
</feature>
<dbReference type="InterPro" id="IPR002048">
    <property type="entry name" value="EF_hand_dom"/>
</dbReference>
<dbReference type="Pfam" id="PF13499">
    <property type="entry name" value="EF-hand_7"/>
    <property type="match status" value="2"/>
</dbReference>
<dbReference type="GO" id="GO:0005509">
    <property type="term" value="F:calcium ion binding"/>
    <property type="evidence" value="ECO:0007669"/>
    <property type="project" value="InterPro"/>
</dbReference>
<dbReference type="PROSITE" id="PS50222">
    <property type="entry name" value="EF_HAND_2"/>
    <property type="match status" value="3"/>
</dbReference>
<evidence type="ECO:0000313" key="5">
    <source>
        <dbReference type="Proteomes" id="UP000887566"/>
    </source>
</evidence>
<feature type="domain" description="EF-hand" evidence="4">
    <location>
        <begin position="46"/>
        <end position="81"/>
    </location>
</feature>
<dbReference type="PANTHER" id="PTHR10827:SF98">
    <property type="entry name" value="45 KDA CALCIUM-BINDING PROTEIN"/>
    <property type="match status" value="1"/>
</dbReference>
<dbReference type="AlphaFoldDB" id="A0A914VFH4"/>
<dbReference type="PANTHER" id="PTHR10827">
    <property type="entry name" value="RETICULOCALBIN"/>
    <property type="match status" value="1"/>
</dbReference>
<dbReference type="WBParaSite" id="PSAMB.scaffold1823size27586.g15168.t1">
    <property type="protein sequence ID" value="PSAMB.scaffold1823size27586.g15168.t1"/>
    <property type="gene ID" value="PSAMB.scaffold1823size27586.g15168"/>
</dbReference>
<accession>A0A914VFH4</accession>
<reference evidence="6" key="1">
    <citation type="submission" date="2022-11" db="UniProtKB">
        <authorList>
            <consortium name="WormBaseParasite"/>
        </authorList>
    </citation>
    <scope>IDENTIFICATION</scope>
</reference>
<evidence type="ECO:0000313" key="6">
    <source>
        <dbReference type="WBParaSite" id="PSAMB.scaffold1823size27586.g15168.t1"/>
    </source>
</evidence>
<dbReference type="SMART" id="SM00054">
    <property type="entry name" value="EFh"/>
    <property type="match status" value="4"/>
</dbReference>
<feature type="domain" description="EF-hand" evidence="4">
    <location>
        <begin position="122"/>
        <end position="154"/>
    </location>
</feature>
<organism evidence="5 6">
    <name type="scientific">Plectus sambesii</name>
    <dbReference type="NCBI Taxonomy" id="2011161"/>
    <lineage>
        <taxon>Eukaryota</taxon>
        <taxon>Metazoa</taxon>
        <taxon>Ecdysozoa</taxon>
        <taxon>Nematoda</taxon>
        <taxon>Chromadorea</taxon>
        <taxon>Plectida</taxon>
        <taxon>Plectina</taxon>
        <taxon>Plectoidea</taxon>
        <taxon>Plectidae</taxon>
        <taxon>Plectus</taxon>
    </lineage>
</organism>
<evidence type="ECO:0000256" key="1">
    <source>
        <dbReference type="ARBA" id="ARBA00022723"/>
    </source>
</evidence>
<dbReference type="SUPFAM" id="SSF47473">
    <property type="entry name" value="EF-hand"/>
    <property type="match status" value="1"/>
</dbReference>
<dbReference type="PROSITE" id="PS00018">
    <property type="entry name" value="EF_HAND_1"/>
    <property type="match status" value="3"/>
</dbReference>
<keyword evidence="3" id="KW-0106">Calcium</keyword>